<proteinExistence type="predicted"/>
<evidence type="ECO:0000313" key="2">
    <source>
        <dbReference type="Proteomes" id="UP001057561"/>
    </source>
</evidence>
<reference evidence="1" key="1">
    <citation type="submission" date="2022-06" db="EMBL/GenBank/DDBJ databases">
        <title>Nostosin G and Spiroidesin B from the Cyanobacterium Dolichospermum sp. NIES-1697.</title>
        <authorList>
            <person name="Phan C.-S."/>
            <person name="Mehjabin J.J."/>
            <person name="Anas A.R.J."/>
            <person name="Hayasaka M."/>
            <person name="Onoki R."/>
            <person name="Wang J."/>
            <person name="Umezawa T."/>
            <person name="Washio K."/>
            <person name="Morikawa M."/>
            <person name="Okino T."/>
        </authorList>
    </citation>
    <scope>NUCLEOTIDE SEQUENCE</scope>
    <source>
        <strain evidence="1">NIES-1697</strain>
    </source>
</reference>
<name>A0ABY5LTV0_9CYAN</name>
<keyword evidence="2" id="KW-1185">Reference proteome</keyword>
<protein>
    <submittedName>
        <fullName evidence="1">Uncharacterized protein</fullName>
    </submittedName>
</protein>
<organism evidence="1 2">
    <name type="scientific">Dolichospermum heterosporum TAC447</name>
    <dbReference type="NCBI Taxonomy" id="747523"/>
    <lineage>
        <taxon>Bacteria</taxon>
        <taxon>Bacillati</taxon>
        <taxon>Cyanobacteriota</taxon>
        <taxon>Cyanophyceae</taxon>
        <taxon>Nostocales</taxon>
        <taxon>Aphanizomenonaceae</taxon>
        <taxon>Dolichospermum</taxon>
        <taxon>Dolichospermum heterosporum</taxon>
    </lineage>
</organism>
<gene>
    <name evidence="1" type="ORF">NG743_19330</name>
</gene>
<evidence type="ECO:0000313" key="1">
    <source>
        <dbReference type="EMBL" id="UUO14177.1"/>
    </source>
</evidence>
<dbReference type="EMBL" id="CP099464">
    <property type="protein sequence ID" value="UUO14177.1"/>
    <property type="molecule type" value="Genomic_DNA"/>
</dbReference>
<dbReference type="RefSeq" id="WP_257120707.1">
    <property type="nucleotide sequence ID" value="NZ_CP099464.1"/>
</dbReference>
<sequence>MTTWTQGEYMHFEILVEDVSGKTTLEILVPKIINPEQHTFNIHAYKGIGHIPKNLISNSDPKKRILLDQLPRLIQGYGKTFASYPPNYHAVLIIICDQLIKHSQYLRRACEKLFYKLTPNKIHYSLAVCGIL</sequence>
<accession>A0ABY5LTV0</accession>
<dbReference type="Proteomes" id="UP001057561">
    <property type="component" value="Chromosome"/>
</dbReference>